<accession>A0A133UEW2</accession>
<dbReference type="EMBL" id="LHXO01000146">
    <property type="protein sequence ID" value="KXA92626.1"/>
    <property type="molecule type" value="Genomic_DNA"/>
</dbReference>
<dbReference type="InterPro" id="IPR035093">
    <property type="entry name" value="RelE/ParE_toxin_dom_sf"/>
</dbReference>
<organism evidence="1 2">
    <name type="scientific">candidate division MSBL1 archaeon SCGC-AAA259E19</name>
    <dbReference type="NCBI Taxonomy" id="1698264"/>
    <lineage>
        <taxon>Archaea</taxon>
        <taxon>Methanobacteriati</taxon>
        <taxon>Methanobacteriota</taxon>
        <taxon>candidate division MSBL1</taxon>
    </lineage>
</organism>
<comment type="caution">
    <text evidence="1">The sequence shown here is derived from an EMBL/GenBank/DDBJ whole genome shotgun (WGS) entry which is preliminary data.</text>
</comment>
<dbReference type="PANTHER" id="PTHR38813:SF1">
    <property type="entry name" value="TOXIN RELE1-RELATED"/>
    <property type="match status" value="1"/>
</dbReference>
<dbReference type="AlphaFoldDB" id="A0A133UEW2"/>
<keyword evidence="2" id="KW-1185">Reference proteome</keyword>
<gene>
    <name evidence="1" type="ORF">AKJ65_07265</name>
</gene>
<protein>
    <submittedName>
        <fullName evidence="1">Plasmid stabilization protein</fullName>
    </submittedName>
</protein>
<proteinExistence type="predicted"/>
<reference evidence="1 2" key="1">
    <citation type="journal article" date="2016" name="Sci. Rep.">
        <title>Metabolic traits of an uncultured archaeal lineage -MSBL1- from brine pools of the Red Sea.</title>
        <authorList>
            <person name="Mwirichia R."/>
            <person name="Alam I."/>
            <person name="Rashid M."/>
            <person name="Vinu M."/>
            <person name="Ba-Alawi W."/>
            <person name="Anthony Kamau A."/>
            <person name="Kamanda Ngugi D."/>
            <person name="Goker M."/>
            <person name="Klenk H.P."/>
            <person name="Bajic V."/>
            <person name="Stingl U."/>
        </authorList>
    </citation>
    <scope>NUCLEOTIDE SEQUENCE [LARGE SCALE GENOMIC DNA]</scope>
    <source>
        <strain evidence="1">SCGC-AAA259E19</strain>
    </source>
</reference>
<dbReference type="SUPFAM" id="SSF143011">
    <property type="entry name" value="RelE-like"/>
    <property type="match status" value="1"/>
</dbReference>
<evidence type="ECO:0000313" key="2">
    <source>
        <dbReference type="Proteomes" id="UP000070284"/>
    </source>
</evidence>
<name>A0A133UEW2_9EURY</name>
<dbReference type="PANTHER" id="PTHR38813">
    <property type="match status" value="1"/>
</dbReference>
<dbReference type="InterPro" id="IPR052747">
    <property type="entry name" value="TA_system_RelE_toxin"/>
</dbReference>
<dbReference type="Gene3D" id="3.30.2310.20">
    <property type="entry name" value="RelE-like"/>
    <property type="match status" value="1"/>
</dbReference>
<sequence>MSYEVLIAAEINEFLQNRSGKTRGIIKENLKKLEENPYPGGGPGDRERLPLKGEKRFRMHIGGTWTAFYSILEDEREIRISEILPIGEAHKKYGY</sequence>
<dbReference type="Proteomes" id="UP000070284">
    <property type="component" value="Unassembled WGS sequence"/>
</dbReference>
<evidence type="ECO:0000313" key="1">
    <source>
        <dbReference type="EMBL" id="KXA92626.1"/>
    </source>
</evidence>